<dbReference type="AlphaFoldDB" id="A0A0F8ZUS0"/>
<keyword evidence="3" id="KW-0804">Transcription</keyword>
<keyword evidence="2" id="KW-0238">DNA-binding</keyword>
<dbReference type="GO" id="GO:0003677">
    <property type="term" value="F:DNA binding"/>
    <property type="evidence" value="ECO:0007669"/>
    <property type="project" value="UniProtKB-KW"/>
</dbReference>
<protein>
    <recommendedName>
        <fullName evidence="4">AP2/ERF domain-containing protein</fullName>
    </recommendedName>
</protein>
<accession>A0A0F8ZUS0</accession>
<dbReference type="InterPro" id="IPR036955">
    <property type="entry name" value="AP2/ERF_dom_sf"/>
</dbReference>
<dbReference type="GO" id="GO:0003700">
    <property type="term" value="F:DNA-binding transcription factor activity"/>
    <property type="evidence" value="ECO:0007669"/>
    <property type="project" value="InterPro"/>
</dbReference>
<dbReference type="InterPro" id="IPR044925">
    <property type="entry name" value="His-Me_finger_sf"/>
</dbReference>
<dbReference type="InterPro" id="IPR016177">
    <property type="entry name" value="DNA-bd_dom_sf"/>
</dbReference>
<dbReference type="PROSITE" id="PS51032">
    <property type="entry name" value="AP2_ERF"/>
    <property type="match status" value="1"/>
</dbReference>
<organism evidence="5">
    <name type="scientific">marine sediment metagenome</name>
    <dbReference type="NCBI Taxonomy" id="412755"/>
    <lineage>
        <taxon>unclassified sequences</taxon>
        <taxon>metagenomes</taxon>
        <taxon>ecological metagenomes</taxon>
    </lineage>
</organism>
<proteinExistence type="predicted"/>
<comment type="caution">
    <text evidence="5">The sequence shown here is derived from an EMBL/GenBank/DDBJ whole genome shotgun (WGS) entry which is preliminary data.</text>
</comment>
<evidence type="ECO:0000256" key="3">
    <source>
        <dbReference type="ARBA" id="ARBA00023163"/>
    </source>
</evidence>
<dbReference type="SUPFAM" id="SSF54171">
    <property type="entry name" value="DNA-binding domain"/>
    <property type="match status" value="1"/>
</dbReference>
<keyword evidence="1" id="KW-0805">Transcription regulation</keyword>
<dbReference type="Gene3D" id="3.90.75.20">
    <property type="match status" value="1"/>
</dbReference>
<dbReference type="EMBL" id="LAZR01061363">
    <property type="protein sequence ID" value="KKK63726.1"/>
    <property type="molecule type" value="Genomic_DNA"/>
</dbReference>
<dbReference type="InterPro" id="IPR003615">
    <property type="entry name" value="HNH_nuc"/>
</dbReference>
<feature type="domain" description="AP2/ERF" evidence="4">
    <location>
        <begin position="253"/>
        <end position="308"/>
    </location>
</feature>
<evidence type="ECO:0000259" key="4">
    <source>
        <dbReference type="PROSITE" id="PS51032"/>
    </source>
</evidence>
<evidence type="ECO:0000256" key="1">
    <source>
        <dbReference type="ARBA" id="ARBA00023015"/>
    </source>
</evidence>
<reference evidence="5" key="1">
    <citation type="journal article" date="2015" name="Nature">
        <title>Complex archaea that bridge the gap between prokaryotes and eukaryotes.</title>
        <authorList>
            <person name="Spang A."/>
            <person name="Saw J.H."/>
            <person name="Jorgensen S.L."/>
            <person name="Zaremba-Niedzwiedzka K."/>
            <person name="Martijn J."/>
            <person name="Lind A.E."/>
            <person name="van Eijk R."/>
            <person name="Schleper C."/>
            <person name="Guy L."/>
            <person name="Ettema T.J."/>
        </authorList>
    </citation>
    <scope>NUCLEOTIDE SEQUENCE</scope>
</reference>
<dbReference type="SUPFAM" id="SSF54060">
    <property type="entry name" value="His-Me finger endonucleases"/>
    <property type="match status" value="1"/>
</dbReference>
<dbReference type="SMART" id="SM00380">
    <property type="entry name" value="AP2"/>
    <property type="match status" value="1"/>
</dbReference>
<gene>
    <name evidence="5" type="ORF">LCGC14_2991400</name>
</gene>
<dbReference type="Pfam" id="PF00847">
    <property type="entry name" value="AP2"/>
    <property type="match status" value="1"/>
</dbReference>
<dbReference type="Pfam" id="PF13392">
    <property type="entry name" value="HNH_3"/>
    <property type="match status" value="1"/>
</dbReference>
<evidence type="ECO:0000256" key="2">
    <source>
        <dbReference type="ARBA" id="ARBA00023125"/>
    </source>
</evidence>
<name>A0A0F8ZUS0_9ZZZZ</name>
<evidence type="ECO:0000313" key="5">
    <source>
        <dbReference type="EMBL" id="KKK63726.1"/>
    </source>
</evidence>
<sequence length="308" mass="35281">MNKEQQVEVIDLLEQNMSFMQEGIEHLEYREVLQVVKKNTKQVLALLKQPECDTCGGMKKVSRCCSKLLQMTLDGWQCSQCETYCNDCRVCPDCQKPSESPPTSKEKTAPIIKPETRVKKGEVAGQPPVISMAVAVDDCDIQTKPPVREPTKLIPLTQGKYTIVDEKNYDMLSKHTWYAKCECGIWYAVREIRDAEGKRTTQRMHRYILNCPKGKDVDHKNHNGLDNRESNIRICTNSQNQQNQRPCRGGSSKYKGVSFRKDTNRWTAHIKNGGKLINLGNYGTEIEAAKIYDEVAKKHFREFARTNF</sequence>
<dbReference type="Gene3D" id="3.30.730.10">
    <property type="entry name" value="AP2/ERF domain"/>
    <property type="match status" value="1"/>
</dbReference>
<dbReference type="InterPro" id="IPR001471">
    <property type="entry name" value="AP2/ERF_dom"/>
</dbReference>